<proteinExistence type="inferred from homology"/>
<evidence type="ECO:0000256" key="7">
    <source>
        <dbReference type="HAMAP-Rule" id="MF_00473"/>
    </source>
</evidence>
<comment type="similarity">
    <text evidence="2 7 8">Belongs to the GPI family.</text>
</comment>
<dbReference type="SUPFAM" id="SSF53697">
    <property type="entry name" value="SIS domain"/>
    <property type="match status" value="1"/>
</dbReference>
<comment type="caution">
    <text evidence="9">The sequence shown here is derived from an EMBL/GenBank/DDBJ whole genome shotgun (WGS) entry which is preliminary data.</text>
</comment>
<comment type="pathway">
    <text evidence="7">Carbohydrate biosynthesis; gluconeogenesis.</text>
</comment>
<dbReference type="EMBL" id="JAJIAO010000002">
    <property type="protein sequence ID" value="MCK8624532.1"/>
    <property type="molecule type" value="Genomic_DNA"/>
</dbReference>
<evidence type="ECO:0000256" key="3">
    <source>
        <dbReference type="ARBA" id="ARBA00022432"/>
    </source>
</evidence>
<feature type="active site" evidence="7">
    <location>
        <position position="425"/>
    </location>
</feature>
<dbReference type="Proteomes" id="UP001522905">
    <property type="component" value="Unassembled WGS sequence"/>
</dbReference>
<dbReference type="GO" id="GO:0004347">
    <property type="term" value="F:glucose-6-phosphate isomerase activity"/>
    <property type="evidence" value="ECO:0007669"/>
    <property type="project" value="UniProtKB-EC"/>
</dbReference>
<dbReference type="InterPro" id="IPR046348">
    <property type="entry name" value="SIS_dom_sf"/>
</dbReference>
<comment type="caution">
    <text evidence="7">Lacks conserved residue(s) required for the propagation of feature annotation.</text>
</comment>
<dbReference type="PANTHER" id="PTHR11469:SF1">
    <property type="entry name" value="GLUCOSE-6-PHOSPHATE ISOMERASE"/>
    <property type="match status" value="1"/>
</dbReference>
<dbReference type="PANTHER" id="PTHR11469">
    <property type="entry name" value="GLUCOSE-6-PHOSPHATE ISOMERASE"/>
    <property type="match status" value="1"/>
</dbReference>
<comment type="pathway">
    <text evidence="1 7 8">Carbohydrate degradation; glycolysis; D-glyceraldehyde 3-phosphate and glycerone phosphate from D-glucose: step 2/4.</text>
</comment>
<dbReference type="PRINTS" id="PR00662">
    <property type="entry name" value="G6PISOMERASE"/>
</dbReference>
<keyword evidence="7" id="KW-0963">Cytoplasm</keyword>
<organism evidence="9 10">
    <name type="scientific">Apilactobacillus xinyiensis</name>
    <dbReference type="NCBI Taxonomy" id="2841032"/>
    <lineage>
        <taxon>Bacteria</taxon>
        <taxon>Bacillati</taxon>
        <taxon>Bacillota</taxon>
        <taxon>Bacilli</taxon>
        <taxon>Lactobacillales</taxon>
        <taxon>Lactobacillaceae</taxon>
        <taxon>Apilactobacillus</taxon>
    </lineage>
</organism>
<comment type="catalytic activity">
    <reaction evidence="6 7 8">
        <text>alpha-D-glucose 6-phosphate = beta-D-fructose 6-phosphate</text>
        <dbReference type="Rhea" id="RHEA:11816"/>
        <dbReference type="ChEBI" id="CHEBI:57634"/>
        <dbReference type="ChEBI" id="CHEBI:58225"/>
        <dbReference type="EC" id="5.3.1.9"/>
    </reaction>
</comment>
<feature type="active site" description="Proton donor" evidence="7">
    <location>
        <position position="290"/>
    </location>
</feature>
<dbReference type="InterPro" id="IPR001672">
    <property type="entry name" value="G6P_Isomerase"/>
</dbReference>
<comment type="subcellular location">
    <subcellularLocation>
        <location evidence="7">Cytoplasm</location>
    </subcellularLocation>
</comment>
<keyword evidence="10" id="KW-1185">Reference proteome</keyword>
<dbReference type="Pfam" id="PF00342">
    <property type="entry name" value="PGI"/>
    <property type="match status" value="1"/>
</dbReference>
<keyword evidence="4 7" id="KW-0324">Glycolysis</keyword>
<dbReference type="CDD" id="cd05016">
    <property type="entry name" value="SIS_PGI_2"/>
    <property type="match status" value="1"/>
</dbReference>
<reference evidence="9 10" key="1">
    <citation type="submission" date="2021-11" db="EMBL/GenBank/DDBJ databases">
        <title>Comparative genomics of bee honey and flower isolates.</title>
        <authorList>
            <person name="Bechtner J.D."/>
            <person name="Gallus M.K."/>
            <person name="Ehrmann M."/>
        </authorList>
    </citation>
    <scope>NUCLEOTIDE SEQUENCE [LARGE SCALE GENOMIC DNA]</scope>
    <source>
        <strain evidence="9 10">M161</strain>
    </source>
</reference>
<dbReference type="EC" id="5.3.1.9" evidence="7"/>
<dbReference type="Gene3D" id="3.40.50.10490">
    <property type="entry name" value="Glucose-6-phosphate isomerase like protein, domain 1"/>
    <property type="match status" value="2"/>
</dbReference>
<gene>
    <name evidence="7" type="primary">pgi</name>
    <name evidence="9" type="ORF">LNP07_03285</name>
</gene>
<accession>A0ABT0I1E0</accession>
<dbReference type="PROSITE" id="PS51463">
    <property type="entry name" value="P_GLUCOSE_ISOMERASE_3"/>
    <property type="match status" value="1"/>
</dbReference>
<evidence type="ECO:0000313" key="10">
    <source>
        <dbReference type="Proteomes" id="UP001522905"/>
    </source>
</evidence>
<evidence type="ECO:0000256" key="2">
    <source>
        <dbReference type="ARBA" id="ARBA00006604"/>
    </source>
</evidence>
<dbReference type="CDD" id="cd05015">
    <property type="entry name" value="SIS_PGI_1"/>
    <property type="match status" value="1"/>
</dbReference>
<comment type="function">
    <text evidence="7">Catalyzes the reversible isomerization of glucose-6-phosphate to fructose-6-phosphate.</text>
</comment>
<evidence type="ECO:0000256" key="8">
    <source>
        <dbReference type="RuleBase" id="RU000612"/>
    </source>
</evidence>
<evidence type="ECO:0000256" key="5">
    <source>
        <dbReference type="ARBA" id="ARBA00023235"/>
    </source>
</evidence>
<dbReference type="PROSITE" id="PS00765">
    <property type="entry name" value="P_GLUCOSE_ISOMERASE_1"/>
    <property type="match status" value="1"/>
</dbReference>
<evidence type="ECO:0000256" key="4">
    <source>
        <dbReference type="ARBA" id="ARBA00023152"/>
    </source>
</evidence>
<evidence type="ECO:0000256" key="6">
    <source>
        <dbReference type="ARBA" id="ARBA00029321"/>
    </source>
</evidence>
<name>A0ABT0I1E0_9LACO</name>
<evidence type="ECO:0000256" key="1">
    <source>
        <dbReference type="ARBA" id="ARBA00004926"/>
    </source>
</evidence>
<dbReference type="NCBIfam" id="NF010697">
    <property type="entry name" value="PRK14097.1"/>
    <property type="match status" value="1"/>
</dbReference>
<evidence type="ECO:0000313" key="9">
    <source>
        <dbReference type="EMBL" id="MCK8624532.1"/>
    </source>
</evidence>
<keyword evidence="3 7" id="KW-0312">Gluconeogenesis</keyword>
<dbReference type="RefSeq" id="WP_248601590.1">
    <property type="nucleotide sequence ID" value="NZ_JAJIAO010000002.1"/>
</dbReference>
<dbReference type="HAMAP" id="MF_00473">
    <property type="entry name" value="G6P_isomerase"/>
    <property type="match status" value="1"/>
</dbReference>
<dbReference type="InterPro" id="IPR035482">
    <property type="entry name" value="SIS_PGI_2"/>
</dbReference>
<dbReference type="InterPro" id="IPR018189">
    <property type="entry name" value="Phosphoglucose_isomerase_CS"/>
</dbReference>
<dbReference type="InterPro" id="IPR035476">
    <property type="entry name" value="SIS_PGI_1"/>
</dbReference>
<sequence length="448" mass="49985">MSYLKFDASALKKYVNDNELNEIKPMLNTAKDLLLSGSGVESDMRQWLDLPTNYDKNEFNRIKQAAKNIQKDSKVLVVIGIGGSYLGARMAIDYLHDSYFNYMPDDKRDFPQVLFAGNSISGSYINSLIKIIGDRDFSVNVISKSGTTTEPSIAFRIFHKLLIEKYGLEAANKRIYVTTDAENGALRQEVKANGYESFIIPNGVGGRYSVLTPVGLLPIAVSGVNIDELMAGAAEAQAEYATKAVEENSALQYAAYRNILYRKGYTNEIFEGYEPNLRYFAEWWKQLAGESEGKDFKGIYPTSAMFSTDLHSLGQYIQQGRRDLMETVIKIQNPPTDVDVPITGKNGDGIQYLEGKTMNYVNDKAFESVIIAHTNGGVPNMIINVKDQTPHTLGYAIYFFEFAISVSGYLNGINPFNQPGVEDYKKNMFALLGKPGYEALKAQIENEK</sequence>
<protein>
    <recommendedName>
        <fullName evidence="7">Glucose-6-phosphate isomerase</fullName>
        <shortName evidence="7">GPI</shortName>
        <ecNumber evidence="7">5.3.1.9</ecNumber>
    </recommendedName>
    <alternativeName>
        <fullName evidence="7">Phosphoglucose isomerase</fullName>
        <shortName evidence="7">PGI</shortName>
    </alternativeName>
    <alternativeName>
        <fullName evidence="7">Phosphohexose isomerase</fullName>
        <shortName evidence="7">PHI</shortName>
    </alternativeName>
</protein>
<dbReference type="PROSITE" id="PS00174">
    <property type="entry name" value="P_GLUCOSE_ISOMERASE_2"/>
    <property type="match status" value="1"/>
</dbReference>
<keyword evidence="5 7" id="KW-0413">Isomerase</keyword>